<reference evidence="5" key="1">
    <citation type="submission" date="2019-08" db="EMBL/GenBank/DDBJ databases">
        <authorList>
            <person name="Kucharzyk K."/>
            <person name="Murdoch R.W."/>
            <person name="Higgins S."/>
            <person name="Loffler F."/>
        </authorList>
    </citation>
    <scope>NUCLEOTIDE SEQUENCE</scope>
</reference>
<dbReference type="PANTHER" id="PTHR43035">
    <property type="entry name" value="FATTY ACID REPRESSION MUTANT PROTEIN 2-RELATED"/>
    <property type="match status" value="1"/>
</dbReference>
<name>A0A644W3M9_9ZZZZ</name>
<evidence type="ECO:0000259" key="4">
    <source>
        <dbReference type="Pfam" id="PF00881"/>
    </source>
</evidence>
<sequence length="197" mass="21934">MEFNEAIKTRRTRYSIDSSATVSDSKIKKLVRDAVKYAPSAFHSQSSRAILLLGVNHSKLWSIVKEILRTKVSAENFPATEAKIDSFAAGHGTILYYEDMDVIKKMQEAVPTYAENFPVWSMQSAGMLQYAVWTALATEGMGASLQHYNPIIDAEVAQVFSVPQSWKLIAQMPFGSPTGDPAELEYVDLENRVIVKP</sequence>
<dbReference type="Gene3D" id="3.40.109.10">
    <property type="entry name" value="NADH Oxidase"/>
    <property type="match status" value="1"/>
</dbReference>
<dbReference type="CDD" id="cd02140">
    <property type="entry name" value="Frm2-like"/>
    <property type="match status" value="1"/>
</dbReference>
<proteinExistence type="predicted"/>
<dbReference type="InterPro" id="IPR033877">
    <property type="entry name" value="Frm2/Hbn1"/>
</dbReference>
<dbReference type="InterPro" id="IPR029479">
    <property type="entry name" value="Nitroreductase"/>
</dbReference>
<dbReference type="FunFam" id="3.40.109.10:FF:000001">
    <property type="entry name" value="Nitroreductase family"/>
    <property type="match status" value="1"/>
</dbReference>
<protein>
    <recommendedName>
        <fullName evidence="4">Nitroreductase domain-containing protein</fullName>
    </recommendedName>
</protein>
<comment type="subcellular location">
    <subcellularLocation>
        <location evidence="1">Cytoplasm</location>
    </subcellularLocation>
</comment>
<dbReference type="Pfam" id="PF00881">
    <property type="entry name" value="Nitroreductase"/>
    <property type="match status" value="1"/>
</dbReference>
<keyword evidence="2" id="KW-0963">Cytoplasm</keyword>
<dbReference type="SUPFAM" id="SSF55469">
    <property type="entry name" value="FMN-dependent nitroreductase-like"/>
    <property type="match status" value="1"/>
</dbReference>
<organism evidence="5">
    <name type="scientific">bioreactor metagenome</name>
    <dbReference type="NCBI Taxonomy" id="1076179"/>
    <lineage>
        <taxon>unclassified sequences</taxon>
        <taxon>metagenomes</taxon>
        <taxon>ecological metagenomes</taxon>
    </lineage>
</organism>
<gene>
    <name evidence="5" type="ORF">SDC9_43501</name>
</gene>
<accession>A0A644W3M9</accession>
<dbReference type="EMBL" id="VSSQ01000549">
    <property type="protein sequence ID" value="MPL97312.1"/>
    <property type="molecule type" value="Genomic_DNA"/>
</dbReference>
<evidence type="ECO:0000256" key="3">
    <source>
        <dbReference type="ARBA" id="ARBA00023002"/>
    </source>
</evidence>
<dbReference type="AlphaFoldDB" id="A0A644W3M9"/>
<dbReference type="GO" id="GO:0034599">
    <property type="term" value="P:cellular response to oxidative stress"/>
    <property type="evidence" value="ECO:0007669"/>
    <property type="project" value="InterPro"/>
</dbReference>
<dbReference type="PANTHER" id="PTHR43035:SF1">
    <property type="entry name" value="FATTY ACID REPRESSION MUTANT PROTEIN 2-RELATED"/>
    <property type="match status" value="1"/>
</dbReference>
<feature type="domain" description="Nitroreductase" evidence="4">
    <location>
        <begin position="7"/>
        <end position="175"/>
    </location>
</feature>
<dbReference type="GO" id="GO:0005737">
    <property type="term" value="C:cytoplasm"/>
    <property type="evidence" value="ECO:0007669"/>
    <property type="project" value="UniProtKB-SubCell"/>
</dbReference>
<evidence type="ECO:0000313" key="5">
    <source>
        <dbReference type="EMBL" id="MPL97312.1"/>
    </source>
</evidence>
<evidence type="ECO:0000256" key="1">
    <source>
        <dbReference type="ARBA" id="ARBA00004496"/>
    </source>
</evidence>
<comment type="caution">
    <text evidence="5">The sequence shown here is derived from an EMBL/GenBank/DDBJ whole genome shotgun (WGS) entry which is preliminary data.</text>
</comment>
<dbReference type="InterPro" id="IPR000415">
    <property type="entry name" value="Nitroreductase-like"/>
</dbReference>
<keyword evidence="3" id="KW-0560">Oxidoreductase</keyword>
<evidence type="ECO:0000256" key="2">
    <source>
        <dbReference type="ARBA" id="ARBA00022490"/>
    </source>
</evidence>
<dbReference type="GO" id="GO:0016491">
    <property type="term" value="F:oxidoreductase activity"/>
    <property type="evidence" value="ECO:0007669"/>
    <property type="project" value="UniProtKB-KW"/>
</dbReference>